<evidence type="ECO:0000256" key="3">
    <source>
        <dbReference type="ARBA" id="ARBA00015810"/>
    </source>
</evidence>
<dbReference type="GO" id="GO:0006313">
    <property type="term" value="P:DNA transposition"/>
    <property type="evidence" value="ECO:0007669"/>
    <property type="project" value="UniProtKB-UniRule"/>
</dbReference>
<keyword evidence="8 11" id="KW-0238">DNA-binding</keyword>
<evidence type="ECO:0000256" key="9">
    <source>
        <dbReference type="ARBA" id="ARBA00023172"/>
    </source>
</evidence>
<dbReference type="GO" id="GO:0051301">
    <property type="term" value="P:cell division"/>
    <property type="evidence" value="ECO:0007669"/>
    <property type="project" value="UniProtKB-KW"/>
</dbReference>
<dbReference type="Pfam" id="PF00589">
    <property type="entry name" value="Phage_integrase"/>
    <property type="match status" value="1"/>
</dbReference>
<dbReference type="Gene3D" id="1.10.443.10">
    <property type="entry name" value="Intergrase catalytic core"/>
    <property type="match status" value="1"/>
</dbReference>
<keyword evidence="4 11" id="KW-0963">Cytoplasm</keyword>
<organism evidence="12 13">
    <name type="scientific">Acinetobacter lwoffii</name>
    <dbReference type="NCBI Taxonomy" id="28090"/>
    <lineage>
        <taxon>Bacteria</taxon>
        <taxon>Pseudomonadati</taxon>
        <taxon>Pseudomonadota</taxon>
        <taxon>Gammaproteobacteria</taxon>
        <taxon>Moraxellales</taxon>
        <taxon>Moraxellaceae</taxon>
        <taxon>Acinetobacter</taxon>
    </lineage>
</organism>
<dbReference type="AlphaFoldDB" id="A0A2K8UN24"/>
<dbReference type="GO" id="GO:0007059">
    <property type="term" value="P:chromosome segregation"/>
    <property type="evidence" value="ECO:0007669"/>
    <property type="project" value="UniProtKB-UniRule"/>
</dbReference>
<comment type="subcellular location">
    <subcellularLocation>
        <location evidence="1 11">Cytoplasm</location>
    </subcellularLocation>
</comment>
<keyword evidence="10 11" id="KW-0131">Cell cycle</keyword>
<dbReference type="GO" id="GO:0005737">
    <property type="term" value="C:cytoplasm"/>
    <property type="evidence" value="ECO:0007669"/>
    <property type="project" value="UniProtKB-SubCell"/>
</dbReference>
<dbReference type="InterPro" id="IPR044068">
    <property type="entry name" value="CB"/>
</dbReference>
<feature type="active site" evidence="11">
    <location>
        <position position="251"/>
    </location>
</feature>
<dbReference type="PANTHER" id="PTHR30349:SF90">
    <property type="entry name" value="TYROSINE RECOMBINASE XERD"/>
    <property type="match status" value="1"/>
</dbReference>
<dbReference type="HAMAP" id="MF_01808">
    <property type="entry name" value="Recomb_XerC_XerD"/>
    <property type="match status" value="1"/>
</dbReference>
<dbReference type="PROSITE" id="PS51898">
    <property type="entry name" value="TYR_RECOMBINASE"/>
    <property type="match status" value="1"/>
</dbReference>
<accession>A0A2K8UN24</accession>
<evidence type="ECO:0000256" key="2">
    <source>
        <dbReference type="ARBA" id="ARBA00010450"/>
    </source>
</evidence>
<evidence type="ECO:0000256" key="5">
    <source>
        <dbReference type="ARBA" id="ARBA00022618"/>
    </source>
</evidence>
<dbReference type="InterPro" id="IPR013762">
    <property type="entry name" value="Integrase-like_cat_sf"/>
</dbReference>
<evidence type="ECO:0000256" key="1">
    <source>
        <dbReference type="ARBA" id="ARBA00004496"/>
    </source>
</evidence>
<evidence type="ECO:0000313" key="13">
    <source>
        <dbReference type="Proteomes" id="UP000509126"/>
    </source>
</evidence>
<dbReference type="Proteomes" id="UP000509126">
    <property type="component" value="Chromosome"/>
</dbReference>
<protein>
    <recommendedName>
        <fullName evidence="3 11">Tyrosine recombinase XerD</fullName>
    </recommendedName>
</protein>
<dbReference type="EMBL" id="CP054803">
    <property type="protein sequence ID" value="QKU20424.1"/>
    <property type="molecule type" value="Genomic_DNA"/>
</dbReference>
<dbReference type="HAMAP" id="MF_01807">
    <property type="entry name" value="Recomb_XerD"/>
    <property type="match status" value="1"/>
</dbReference>
<dbReference type="InterPro" id="IPR050090">
    <property type="entry name" value="Tyrosine_recombinase_XerCD"/>
</dbReference>
<evidence type="ECO:0000256" key="4">
    <source>
        <dbReference type="ARBA" id="ARBA00022490"/>
    </source>
</evidence>
<name>A0A2K8UN24_ACILW</name>
<dbReference type="SUPFAM" id="SSF56349">
    <property type="entry name" value="DNA breaking-rejoining enzymes"/>
    <property type="match status" value="1"/>
</dbReference>
<comment type="subunit">
    <text evidence="11">Forms a cyclic heterotetrameric complex composed of two molecules of XerC and two molecules of XerD.</text>
</comment>
<gene>
    <name evidence="11 12" type="primary">xerD</name>
    <name evidence="12" type="ORF">FOB19_02610</name>
</gene>
<evidence type="ECO:0000256" key="6">
    <source>
        <dbReference type="ARBA" id="ARBA00022829"/>
    </source>
</evidence>
<sequence length="305" mass="34766">MLNKKPRIPAPVQIPDAFSYLQGFRDYLIAQTVSPHTRNAYLSDLVQCAECLSKPLPEWNHDDISDVLIALTKQQKSPRSIARCLSALRSFYKFLREQKLRSDNPVAAHKTPKLGRALPKDLSEADVEALIHAPDINTALGLRDRAMFEVLYACGLRVTELINLRLELINLKQGYLRIVGKGNKERLIPMGQMACEWVEKYLNEARPQLYKTSTDYLFLTQHGGIMSRQNFWYAIKRYALQAGIQSELSPHTLRHAFATHLLNHGADLRVVQMLLGHSDLSTTQIYTHVAQVRMQQLHATHHPRA</sequence>
<dbReference type="InterPro" id="IPR002104">
    <property type="entry name" value="Integrase_catalytic"/>
</dbReference>
<evidence type="ECO:0000256" key="8">
    <source>
        <dbReference type="ARBA" id="ARBA00023125"/>
    </source>
</evidence>
<feature type="active site" evidence="11">
    <location>
        <position position="181"/>
    </location>
</feature>
<evidence type="ECO:0000256" key="11">
    <source>
        <dbReference type="HAMAP-Rule" id="MF_01807"/>
    </source>
</evidence>
<feature type="active site" evidence="11">
    <location>
        <position position="277"/>
    </location>
</feature>
<dbReference type="GO" id="GO:0009037">
    <property type="term" value="F:tyrosine-based site-specific recombinase activity"/>
    <property type="evidence" value="ECO:0007669"/>
    <property type="project" value="UniProtKB-UniRule"/>
</dbReference>
<keyword evidence="9 11" id="KW-0233">DNA recombination</keyword>
<evidence type="ECO:0000313" key="12">
    <source>
        <dbReference type="EMBL" id="QKU20424.1"/>
    </source>
</evidence>
<proteinExistence type="inferred from homology"/>
<reference evidence="12 13" key="1">
    <citation type="submission" date="2019-11" db="EMBL/GenBank/DDBJ databases">
        <title>FDA dAtabase for Regulatory Grade micrObial Sequences (FDA-ARGOS): Supporting development and validation of Infectious Disease Dx tests.</title>
        <authorList>
            <person name="Patel R."/>
            <person name="Rucinski S."/>
            <person name="Tallon L."/>
            <person name="Sadzewicz L."/>
            <person name="Vavikolanu K."/>
            <person name="Mehta A."/>
            <person name="Aluvathingal J."/>
            <person name="Nadendla S."/>
            <person name="Nandy P."/>
            <person name="Geyer C."/>
            <person name="Yan Y."/>
            <person name="Sichtig H."/>
        </authorList>
    </citation>
    <scope>NUCLEOTIDE SEQUENCE [LARGE SCALE GENOMIC DNA]</scope>
    <source>
        <strain evidence="12 13">FDAARGOS_557</strain>
    </source>
</reference>
<dbReference type="PROSITE" id="PS51900">
    <property type="entry name" value="CB"/>
    <property type="match status" value="1"/>
</dbReference>
<dbReference type="STRING" id="28090.GCA_002119785_01410"/>
<feature type="active site" evidence="11">
    <location>
        <position position="157"/>
    </location>
</feature>
<dbReference type="RefSeq" id="WP_004281064.1">
    <property type="nucleotide sequence ID" value="NZ_BBSQ01000012.1"/>
</dbReference>
<evidence type="ECO:0000256" key="10">
    <source>
        <dbReference type="ARBA" id="ARBA00023306"/>
    </source>
</evidence>
<keyword evidence="7 11" id="KW-0229">DNA integration</keyword>
<dbReference type="NCBIfam" id="TIGR02225">
    <property type="entry name" value="recomb_XerD"/>
    <property type="match status" value="1"/>
</dbReference>
<feature type="active site" evidence="11">
    <location>
        <position position="254"/>
    </location>
</feature>
<dbReference type="GO" id="GO:0003677">
    <property type="term" value="F:DNA binding"/>
    <property type="evidence" value="ECO:0007669"/>
    <property type="project" value="UniProtKB-UniRule"/>
</dbReference>
<keyword evidence="5 11" id="KW-0132">Cell division</keyword>
<comment type="similarity">
    <text evidence="2 11">Belongs to the 'phage' integrase family. XerD subfamily.</text>
</comment>
<keyword evidence="6 11" id="KW-0159">Chromosome partition</keyword>
<dbReference type="InterPro" id="IPR011010">
    <property type="entry name" value="DNA_brk_join_enz"/>
</dbReference>
<dbReference type="NCBIfam" id="NF040815">
    <property type="entry name" value="recomb_XerA_Arch"/>
    <property type="match status" value="1"/>
</dbReference>
<dbReference type="PANTHER" id="PTHR30349">
    <property type="entry name" value="PHAGE INTEGRASE-RELATED"/>
    <property type="match status" value="1"/>
</dbReference>
<evidence type="ECO:0000256" key="7">
    <source>
        <dbReference type="ARBA" id="ARBA00022908"/>
    </source>
</evidence>
<dbReference type="CDD" id="cd00798">
    <property type="entry name" value="INT_XerDC_C"/>
    <property type="match status" value="1"/>
</dbReference>
<dbReference type="NCBIfam" id="NF001399">
    <property type="entry name" value="PRK00283.1"/>
    <property type="match status" value="1"/>
</dbReference>
<dbReference type="InterPro" id="IPR011932">
    <property type="entry name" value="Recomb_XerD"/>
</dbReference>
<feature type="active site" description="O-(3'-phospho-DNA)-tyrosine intermediate" evidence="11">
    <location>
        <position position="286"/>
    </location>
</feature>
<dbReference type="Pfam" id="PF02899">
    <property type="entry name" value="Phage_int_SAM_1"/>
    <property type="match status" value="1"/>
</dbReference>
<dbReference type="InterPro" id="IPR004107">
    <property type="entry name" value="Integrase_SAM-like_N"/>
</dbReference>
<comment type="function">
    <text evidence="11">Site-specific tyrosine recombinase, which acts by catalyzing the cutting and rejoining of the recombining DNA molecules. The XerC-XerD complex is essential to convert dimers of the bacterial chromosome into monomers to permit their segregation at cell division. It also contributes to the segregational stability of plasmids.</text>
</comment>
<dbReference type="InterPro" id="IPR023009">
    <property type="entry name" value="Tyrosine_recombinase_XerC/XerD"/>
</dbReference>
<dbReference type="InterPro" id="IPR010998">
    <property type="entry name" value="Integrase_recombinase_N"/>
</dbReference>
<dbReference type="Gene3D" id="1.10.150.130">
    <property type="match status" value="1"/>
</dbReference>